<dbReference type="PRINTS" id="PR00821">
    <property type="entry name" value="TAGLIPASE"/>
</dbReference>
<dbReference type="SUPFAM" id="SSF53474">
    <property type="entry name" value="alpha/beta-Hydrolases"/>
    <property type="match status" value="1"/>
</dbReference>
<keyword evidence="5" id="KW-0732">Signal</keyword>
<feature type="signal peptide" evidence="5">
    <location>
        <begin position="1"/>
        <end position="19"/>
    </location>
</feature>
<dbReference type="GO" id="GO:0005615">
    <property type="term" value="C:extracellular space"/>
    <property type="evidence" value="ECO:0007669"/>
    <property type="project" value="TreeGrafter"/>
</dbReference>
<keyword evidence="3" id="KW-0964">Secreted</keyword>
<keyword evidence="8" id="KW-1185">Reference proteome</keyword>
<reference evidence="7 8" key="1">
    <citation type="journal article" date="2018" name="Sci. Rep.">
        <title>Comparative analysis of the Pocillopora damicornis genome highlights role of immune system in coral evolution.</title>
        <authorList>
            <person name="Cunning R."/>
            <person name="Bay R.A."/>
            <person name="Gillette P."/>
            <person name="Baker A.C."/>
            <person name="Traylor-Knowles N."/>
        </authorList>
    </citation>
    <scope>NUCLEOTIDE SEQUENCE [LARGE SCALE GENOMIC DNA]</scope>
    <source>
        <strain evidence="7">RSMAS</strain>
        <tissue evidence="7">Whole animal</tissue>
    </source>
</reference>
<dbReference type="Proteomes" id="UP000275408">
    <property type="component" value="Unassembled WGS sequence"/>
</dbReference>
<gene>
    <name evidence="7" type="ORF">pdam_00003105</name>
</gene>
<dbReference type="STRING" id="46731.A0A3M6T9V6"/>
<organism evidence="7 8">
    <name type="scientific">Pocillopora damicornis</name>
    <name type="common">Cauliflower coral</name>
    <name type="synonym">Millepora damicornis</name>
    <dbReference type="NCBI Taxonomy" id="46731"/>
    <lineage>
        <taxon>Eukaryota</taxon>
        <taxon>Metazoa</taxon>
        <taxon>Cnidaria</taxon>
        <taxon>Anthozoa</taxon>
        <taxon>Hexacorallia</taxon>
        <taxon>Scleractinia</taxon>
        <taxon>Astrocoeniina</taxon>
        <taxon>Pocilloporidae</taxon>
        <taxon>Pocillopora</taxon>
    </lineage>
</organism>
<dbReference type="GO" id="GO:0016298">
    <property type="term" value="F:lipase activity"/>
    <property type="evidence" value="ECO:0007669"/>
    <property type="project" value="InterPro"/>
</dbReference>
<dbReference type="OrthoDB" id="6019621at2759"/>
<dbReference type="PANTHER" id="PTHR11610">
    <property type="entry name" value="LIPASE"/>
    <property type="match status" value="1"/>
</dbReference>
<dbReference type="PANTHER" id="PTHR11610:SF178">
    <property type="entry name" value="LIPASE MEMBER H-A-LIKE PROTEIN"/>
    <property type="match status" value="1"/>
</dbReference>
<name>A0A3M6T9V6_POCDA</name>
<dbReference type="EMBL" id="RCHS01004051">
    <property type="protein sequence ID" value="RMX38111.1"/>
    <property type="molecule type" value="Genomic_DNA"/>
</dbReference>
<dbReference type="Pfam" id="PF00151">
    <property type="entry name" value="Lipase"/>
    <property type="match status" value="1"/>
</dbReference>
<dbReference type="InterPro" id="IPR033906">
    <property type="entry name" value="Lipase_N"/>
</dbReference>
<comment type="similarity">
    <text evidence="2 4">Belongs to the AB hydrolase superfamily. Lipase family.</text>
</comment>
<dbReference type="CDD" id="cd00707">
    <property type="entry name" value="Pancreat_lipase_like"/>
    <property type="match status" value="1"/>
</dbReference>
<accession>A0A3M6T9V6</accession>
<feature type="chain" id="PRO_5017956321" description="Lipase domain-containing protein" evidence="5">
    <location>
        <begin position="20"/>
        <end position="377"/>
    </location>
</feature>
<sequence>MVTKEVIFLLVILTAAAVGFLWPSKVCYEKYGCFYKHPGVHLGLITLRPKLPQSPYDVGTKFTMFTRSGSEEVNDFDRDLLRAAKFNISRRTIILIHGWQASYFSQIISHLDNPKKWPLEMKDALLQREDCNVIVVDWFKGAKKGYFQSAGNTRLVGAMVGELVKFLISSVDGSPELAERFYVVGVSLGAQTAGYAGNYLKEKGIKLGRITGLDPAGPLFTKVDDIRFRLDPDDAGYVDVIHTDMPPRGSIFGLGMRRDAGHTDFFLNGGVRQPGCKKHEIDFDIFKTTLCDHARSVEYYYASVQNPCSWKAYPCQSLNDCENGKTTACIGECPSVGYGADQTKKVGRFFLRTNSKAPFCGLPRSSRVEIHHVKFKD</sequence>
<comment type="subcellular location">
    <subcellularLocation>
        <location evidence="1">Secreted</location>
    </subcellularLocation>
</comment>
<evidence type="ECO:0000256" key="5">
    <source>
        <dbReference type="SAM" id="SignalP"/>
    </source>
</evidence>
<evidence type="ECO:0000256" key="4">
    <source>
        <dbReference type="RuleBase" id="RU004262"/>
    </source>
</evidence>
<comment type="caution">
    <text evidence="7">The sequence shown here is derived from an EMBL/GenBank/DDBJ whole genome shotgun (WGS) entry which is preliminary data.</text>
</comment>
<dbReference type="Gene3D" id="3.40.50.1820">
    <property type="entry name" value="alpha/beta hydrolase"/>
    <property type="match status" value="1"/>
</dbReference>
<evidence type="ECO:0000313" key="7">
    <source>
        <dbReference type="EMBL" id="RMX38111.1"/>
    </source>
</evidence>
<evidence type="ECO:0000256" key="1">
    <source>
        <dbReference type="ARBA" id="ARBA00004613"/>
    </source>
</evidence>
<dbReference type="GO" id="GO:0016042">
    <property type="term" value="P:lipid catabolic process"/>
    <property type="evidence" value="ECO:0007669"/>
    <property type="project" value="TreeGrafter"/>
</dbReference>
<dbReference type="InterPro" id="IPR013818">
    <property type="entry name" value="Lipase"/>
</dbReference>
<dbReference type="InterPro" id="IPR000734">
    <property type="entry name" value="TAG_lipase"/>
</dbReference>
<evidence type="ECO:0000256" key="2">
    <source>
        <dbReference type="ARBA" id="ARBA00010701"/>
    </source>
</evidence>
<protein>
    <recommendedName>
        <fullName evidence="6">Lipase domain-containing protein</fullName>
    </recommendedName>
</protein>
<feature type="domain" description="Lipase" evidence="6">
    <location>
        <begin position="25"/>
        <end position="359"/>
    </location>
</feature>
<dbReference type="InterPro" id="IPR029058">
    <property type="entry name" value="AB_hydrolase_fold"/>
</dbReference>
<proteinExistence type="inferred from homology"/>
<evidence type="ECO:0000256" key="3">
    <source>
        <dbReference type="ARBA" id="ARBA00022525"/>
    </source>
</evidence>
<evidence type="ECO:0000313" key="8">
    <source>
        <dbReference type="Proteomes" id="UP000275408"/>
    </source>
</evidence>
<evidence type="ECO:0000259" key="6">
    <source>
        <dbReference type="Pfam" id="PF00151"/>
    </source>
</evidence>
<dbReference type="AlphaFoldDB" id="A0A3M6T9V6"/>